<dbReference type="Proteomes" id="UP001279734">
    <property type="component" value="Unassembled WGS sequence"/>
</dbReference>
<gene>
    <name evidence="1" type="ORF">Nepgr_021669</name>
</gene>
<dbReference type="EMBL" id="BSYO01000021">
    <property type="protein sequence ID" value="GMH19828.1"/>
    <property type="molecule type" value="Genomic_DNA"/>
</dbReference>
<name>A0AAD3XW97_NEPGR</name>
<comment type="caution">
    <text evidence="1">The sequence shown here is derived from an EMBL/GenBank/DDBJ whole genome shotgun (WGS) entry which is preliminary data.</text>
</comment>
<dbReference type="AlphaFoldDB" id="A0AAD3XW97"/>
<evidence type="ECO:0000313" key="2">
    <source>
        <dbReference type="Proteomes" id="UP001279734"/>
    </source>
</evidence>
<sequence length="71" mass="8107">MPGVITLACEERKFTAFDDSVVGCADAHWLAKGAGLEYCFCMKWLMPLLMWEPFDGVCWAAAVRLAWWWFG</sequence>
<keyword evidence="2" id="KW-1185">Reference proteome</keyword>
<accession>A0AAD3XW97</accession>
<proteinExistence type="predicted"/>
<organism evidence="1 2">
    <name type="scientific">Nepenthes gracilis</name>
    <name type="common">Slender pitcher plant</name>
    <dbReference type="NCBI Taxonomy" id="150966"/>
    <lineage>
        <taxon>Eukaryota</taxon>
        <taxon>Viridiplantae</taxon>
        <taxon>Streptophyta</taxon>
        <taxon>Embryophyta</taxon>
        <taxon>Tracheophyta</taxon>
        <taxon>Spermatophyta</taxon>
        <taxon>Magnoliopsida</taxon>
        <taxon>eudicotyledons</taxon>
        <taxon>Gunneridae</taxon>
        <taxon>Pentapetalae</taxon>
        <taxon>Caryophyllales</taxon>
        <taxon>Nepenthaceae</taxon>
        <taxon>Nepenthes</taxon>
    </lineage>
</organism>
<evidence type="ECO:0000313" key="1">
    <source>
        <dbReference type="EMBL" id="GMH19828.1"/>
    </source>
</evidence>
<reference evidence="1" key="1">
    <citation type="submission" date="2023-05" db="EMBL/GenBank/DDBJ databases">
        <title>Nepenthes gracilis genome sequencing.</title>
        <authorList>
            <person name="Fukushima K."/>
        </authorList>
    </citation>
    <scope>NUCLEOTIDE SEQUENCE</scope>
    <source>
        <strain evidence="1">SING2019-196</strain>
    </source>
</reference>
<protein>
    <submittedName>
        <fullName evidence="1">Uncharacterized protein</fullName>
    </submittedName>
</protein>